<gene>
    <name evidence="4" type="ORF">LT679_15960</name>
</gene>
<evidence type="ECO:0000259" key="2">
    <source>
        <dbReference type="Pfam" id="PF11738"/>
    </source>
</evidence>
<dbReference type="Gene3D" id="3.30.565.40">
    <property type="entry name" value="Fervidobacterium nodosum Rt17-B1 like"/>
    <property type="match status" value="1"/>
</dbReference>
<dbReference type="Proteomes" id="UP001199919">
    <property type="component" value="Unassembled WGS sequence"/>
</dbReference>
<name>A0ABS8U6Z1_9SPHI</name>
<keyword evidence="1" id="KW-0732">Signal</keyword>
<evidence type="ECO:0000313" key="4">
    <source>
        <dbReference type="EMBL" id="MCD8742107.1"/>
    </source>
</evidence>
<dbReference type="EMBL" id="JAJPWV010000005">
    <property type="protein sequence ID" value="MCD8742107.1"/>
    <property type="molecule type" value="Genomic_DNA"/>
</dbReference>
<dbReference type="Pfam" id="PF11738">
    <property type="entry name" value="DUF3298"/>
    <property type="match status" value="1"/>
</dbReference>
<accession>A0ABS8U6Z1</accession>
<organism evidence="4 5">
    <name type="scientific">Mucilaginibacter roseus</name>
    <dbReference type="NCBI Taxonomy" id="1528868"/>
    <lineage>
        <taxon>Bacteria</taxon>
        <taxon>Pseudomonadati</taxon>
        <taxon>Bacteroidota</taxon>
        <taxon>Sphingobacteriia</taxon>
        <taxon>Sphingobacteriales</taxon>
        <taxon>Sphingobacteriaceae</taxon>
        <taxon>Mucilaginibacter</taxon>
    </lineage>
</organism>
<dbReference type="InterPro" id="IPR037126">
    <property type="entry name" value="PdaC/RsiV-like_sf"/>
</dbReference>
<evidence type="ECO:0000256" key="1">
    <source>
        <dbReference type="SAM" id="SignalP"/>
    </source>
</evidence>
<dbReference type="Pfam" id="PF13739">
    <property type="entry name" value="PdaC"/>
    <property type="match status" value="1"/>
</dbReference>
<sequence length="272" mass="31183">MRTIYYLAAVFIFFSVSLASCVWSDQHIEQKDAIYKDTLNYEYKTFSERAADCGDKGDSTCTHFTVKYPEFKDQPKLNDSVERKLLLLFAYDGKADSSISAYAKRFLNDYETFKKENPDTKMYFEMDSHATVVHQDTNLVAIEVSGYIFQGGAHGGTTTAFINWDTKTNKDLTLDDLLVDGYNTRLNAVAEKIFRTNEKLSDTASLATNYFFDNNKFALNKNFLVTPIGLRFLYNQYEIKPYAAGQTELVVPYAQIKKLLRPNTVITQYLKQ</sequence>
<dbReference type="InterPro" id="IPR025303">
    <property type="entry name" value="PdaC"/>
</dbReference>
<evidence type="ECO:0000259" key="3">
    <source>
        <dbReference type="Pfam" id="PF13739"/>
    </source>
</evidence>
<evidence type="ECO:0000313" key="5">
    <source>
        <dbReference type="Proteomes" id="UP001199919"/>
    </source>
</evidence>
<feature type="domain" description="Deacetylase PdaC" evidence="3">
    <location>
        <begin position="57"/>
        <end position="156"/>
    </location>
</feature>
<dbReference type="Gene3D" id="3.90.640.20">
    <property type="entry name" value="Heat-shock cognate protein, ATPase"/>
    <property type="match status" value="1"/>
</dbReference>
<reference evidence="4 5" key="1">
    <citation type="submission" date="2021-12" db="EMBL/GenBank/DDBJ databases">
        <title>Mucilaginibacter roseus genome.</title>
        <authorList>
            <person name="Ferreira J.R."/>
            <person name="Newman J.D."/>
        </authorList>
    </citation>
    <scope>NUCLEOTIDE SEQUENCE [LARGE SCALE GENOMIC DNA]</scope>
    <source>
        <strain evidence="4 5">LMG 28454</strain>
    </source>
</reference>
<feature type="chain" id="PRO_5047488949" evidence="1">
    <location>
        <begin position="20"/>
        <end position="272"/>
    </location>
</feature>
<keyword evidence="5" id="KW-1185">Reference proteome</keyword>
<dbReference type="PROSITE" id="PS51257">
    <property type="entry name" value="PROKAR_LIPOPROTEIN"/>
    <property type="match status" value="1"/>
</dbReference>
<protein>
    <submittedName>
        <fullName evidence="4">DUF3298 and DUF4163 domain-containing protein</fullName>
    </submittedName>
</protein>
<proteinExistence type="predicted"/>
<dbReference type="InterPro" id="IPR021729">
    <property type="entry name" value="DUF3298"/>
</dbReference>
<feature type="domain" description="DUF3298" evidence="2">
    <location>
        <begin position="175"/>
        <end position="253"/>
    </location>
</feature>
<dbReference type="RefSeq" id="WP_232178666.1">
    <property type="nucleotide sequence ID" value="NZ_JAJPWV010000005.1"/>
</dbReference>
<comment type="caution">
    <text evidence="4">The sequence shown here is derived from an EMBL/GenBank/DDBJ whole genome shotgun (WGS) entry which is preliminary data.</text>
</comment>
<feature type="signal peptide" evidence="1">
    <location>
        <begin position="1"/>
        <end position="19"/>
    </location>
</feature>